<comment type="caution">
    <text evidence="3">The sequence shown here is derived from an EMBL/GenBank/DDBJ whole genome shotgun (WGS) entry which is preliminary data.</text>
</comment>
<sequence length="387" mass="41138">MKKLTFLLVGLLAFTITSCSDEDPDINVLGSEQMTVAPMLEIPATMDYVVVETIDDIVGNETMEAGMFSWSAADSDYNGEIQYYIQLAPAGSNFVDSARLFTSGVTDLSRTFTFGDLNSAMNRLNNLLVTNGSNALNFGEANPIDVRIIAVAGVSQATIYSEPITINVTPYEFIVAETPVLYLVGAPQSHYGLGGWDNTTAMPMRYIGSGGALVFEAYVKVGADEGFKFIGKQGSWDDGNYGTIGGAQDGNLENSGGSGDIKVSGTDGPGLYYVQVDIDALTYKAVKMDWGIIGSATAGGWDNETSMTYDFATNKYSITASLAAGELKFRSANTGNFIYNDAWKFNVGVSDPNVTYNPAAGNFPIAGGTYNLELTINFDGTAVVGGL</sequence>
<keyword evidence="1" id="KW-0732">Signal</keyword>
<organism evidence="3 4">
    <name type="scientific">Flavobacterium arsenatis</name>
    <dbReference type="NCBI Taxonomy" id="1484332"/>
    <lineage>
        <taxon>Bacteria</taxon>
        <taxon>Pseudomonadati</taxon>
        <taxon>Bacteroidota</taxon>
        <taxon>Flavobacteriia</taxon>
        <taxon>Flavobacteriales</taxon>
        <taxon>Flavobacteriaceae</taxon>
        <taxon>Flavobacterium</taxon>
    </lineage>
</organism>
<name>A0ABU1TM68_9FLAO</name>
<reference evidence="3 4" key="1">
    <citation type="submission" date="2023-07" db="EMBL/GenBank/DDBJ databases">
        <title>Sorghum-associated microbial communities from plants grown in Nebraska, USA.</title>
        <authorList>
            <person name="Schachtman D."/>
        </authorList>
    </citation>
    <scope>NUCLEOTIDE SEQUENCE [LARGE SCALE GENOMIC DNA]</scope>
    <source>
        <strain evidence="3 4">3773</strain>
    </source>
</reference>
<dbReference type="RefSeq" id="WP_310024146.1">
    <property type="nucleotide sequence ID" value="NZ_JAVDVI010000001.1"/>
</dbReference>
<keyword evidence="4" id="KW-1185">Reference proteome</keyword>
<feature type="chain" id="PRO_5046039219" description="SusE outer membrane protein domain-containing protein" evidence="1">
    <location>
        <begin position="22"/>
        <end position="387"/>
    </location>
</feature>
<dbReference type="Gene3D" id="2.60.40.3620">
    <property type="match status" value="1"/>
</dbReference>
<feature type="signal peptide" evidence="1">
    <location>
        <begin position="1"/>
        <end position="21"/>
    </location>
</feature>
<evidence type="ECO:0000256" key="1">
    <source>
        <dbReference type="SAM" id="SignalP"/>
    </source>
</evidence>
<feature type="domain" description="SusE outer membrane protein" evidence="2">
    <location>
        <begin position="60"/>
        <end position="125"/>
    </location>
</feature>
<proteinExistence type="predicted"/>
<dbReference type="EMBL" id="JAVDVI010000001">
    <property type="protein sequence ID" value="MDR6966518.1"/>
    <property type="molecule type" value="Genomic_DNA"/>
</dbReference>
<dbReference type="Pfam" id="PF14292">
    <property type="entry name" value="SusE"/>
    <property type="match status" value="1"/>
</dbReference>
<evidence type="ECO:0000313" key="4">
    <source>
        <dbReference type="Proteomes" id="UP001255185"/>
    </source>
</evidence>
<protein>
    <recommendedName>
        <fullName evidence="2">SusE outer membrane protein domain-containing protein</fullName>
    </recommendedName>
</protein>
<gene>
    <name evidence="3" type="ORF">J2X31_000511</name>
</gene>
<dbReference type="InterPro" id="IPR025970">
    <property type="entry name" value="SusE"/>
</dbReference>
<evidence type="ECO:0000313" key="3">
    <source>
        <dbReference type="EMBL" id="MDR6966518.1"/>
    </source>
</evidence>
<dbReference type="PROSITE" id="PS51257">
    <property type="entry name" value="PROKAR_LIPOPROTEIN"/>
    <property type="match status" value="1"/>
</dbReference>
<evidence type="ECO:0000259" key="2">
    <source>
        <dbReference type="Pfam" id="PF14292"/>
    </source>
</evidence>
<dbReference type="Proteomes" id="UP001255185">
    <property type="component" value="Unassembled WGS sequence"/>
</dbReference>
<accession>A0ABU1TM68</accession>